<dbReference type="InterPro" id="IPR010982">
    <property type="entry name" value="Lambda_DNA-bd_dom_sf"/>
</dbReference>
<dbReference type="Gene3D" id="3.40.50.2300">
    <property type="match status" value="2"/>
</dbReference>
<feature type="domain" description="HTH lacI-type" evidence="4">
    <location>
        <begin position="5"/>
        <end position="59"/>
    </location>
</feature>
<dbReference type="GO" id="GO:0003700">
    <property type="term" value="F:DNA-binding transcription factor activity"/>
    <property type="evidence" value="ECO:0007669"/>
    <property type="project" value="TreeGrafter"/>
</dbReference>
<dbReference type="SUPFAM" id="SSF47413">
    <property type="entry name" value="lambda repressor-like DNA-binding domains"/>
    <property type="match status" value="1"/>
</dbReference>
<sequence>MQKPITIKDIAKAVKVSITTVSKALNNDPVISQRTREMVQAYAKEHNYEKNRAAVGFKTGKHYTIGVILPEISEVFYSLAISGIGQEAINSGYNVIFSESHNNMTEEQKIVSMLSKSSIDGLIICLTKVSGYSIKDLMRLQRSGLPVVFFDRVPKDDMFYTVSVDLFHASMEIIDYLWAQGHKNIALIKGPQSLYTSVERMKGFMEGLHKKRIKANGMLFATTDLTIESTRKAMQEILSQEVKPTAVVAFNDYVALDAIQYIKEETPLEINKDICFVSYGNLPFTNYIENLKPVASIEQFPVEQGRLATRMLIDILNKKEIPEKKILIKGKLINHLL</sequence>
<dbReference type="InterPro" id="IPR028082">
    <property type="entry name" value="Peripla_BP_I"/>
</dbReference>
<dbReference type="RefSeq" id="WP_263038482.1">
    <property type="nucleotide sequence ID" value="NZ_JAOTPL010000016.1"/>
</dbReference>
<evidence type="ECO:0000313" key="6">
    <source>
        <dbReference type="Proteomes" id="UP001209317"/>
    </source>
</evidence>
<dbReference type="SMART" id="SM00354">
    <property type="entry name" value="HTH_LACI"/>
    <property type="match status" value="1"/>
</dbReference>
<dbReference type="PANTHER" id="PTHR30146">
    <property type="entry name" value="LACI-RELATED TRANSCRIPTIONAL REPRESSOR"/>
    <property type="match status" value="1"/>
</dbReference>
<keyword evidence="3" id="KW-0804">Transcription</keyword>
<dbReference type="Pfam" id="PF00356">
    <property type="entry name" value="LacI"/>
    <property type="match status" value="1"/>
</dbReference>
<dbReference type="InterPro" id="IPR001761">
    <property type="entry name" value="Peripla_BP/Lac1_sug-bd_dom"/>
</dbReference>
<dbReference type="InterPro" id="IPR000843">
    <property type="entry name" value="HTH_LacI"/>
</dbReference>
<evidence type="ECO:0000256" key="1">
    <source>
        <dbReference type="ARBA" id="ARBA00023015"/>
    </source>
</evidence>
<reference evidence="5" key="1">
    <citation type="submission" date="2022-10" db="EMBL/GenBank/DDBJ databases">
        <authorList>
            <person name="Kim H.S."/>
            <person name="Kim J.-S."/>
            <person name="Suh M.K."/>
            <person name="Eom M.K."/>
            <person name="Lee J.-S."/>
        </authorList>
    </citation>
    <scope>NUCLEOTIDE SEQUENCE</scope>
    <source>
        <strain evidence="5">LIP-5</strain>
    </source>
</reference>
<dbReference type="Proteomes" id="UP001209317">
    <property type="component" value="Unassembled WGS sequence"/>
</dbReference>
<organism evidence="5 6">
    <name type="scientific">Haoranjiania flava</name>
    <dbReference type="NCBI Taxonomy" id="1856322"/>
    <lineage>
        <taxon>Bacteria</taxon>
        <taxon>Pseudomonadati</taxon>
        <taxon>Bacteroidota</taxon>
        <taxon>Chitinophagia</taxon>
        <taxon>Chitinophagales</taxon>
        <taxon>Chitinophagaceae</taxon>
        <taxon>Haoranjiania</taxon>
    </lineage>
</organism>
<dbReference type="Pfam" id="PF00532">
    <property type="entry name" value="Peripla_BP_1"/>
    <property type="match status" value="1"/>
</dbReference>
<keyword evidence="6" id="KW-1185">Reference proteome</keyword>
<comment type="caution">
    <text evidence="5">The sequence shown here is derived from an EMBL/GenBank/DDBJ whole genome shotgun (WGS) entry which is preliminary data.</text>
</comment>
<dbReference type="PANTHER" id="PTHR30146:SF109">
    <property type="entry name" value="HTH-TYPE TRANSCRIPTIONAL REGULATOR GALS"/>
    <property type="match status" value="1"/>
</dbReference>
<dbReference type="Gene3D" id="1.10.260.40">
    <property type="entry name" value="lambda repressor-like DNA-binding domains"/>
    <property type="match status" value="1"/>
</dbReference>
<accession>A0AAE3ISI4</accession>
<dbReference type="PROSITE" id="PS50932">
    <property type="entry name" value="HTH_LACI_2"/>
    <property type="match status" value="1"/>
</dbReference>
<dbReference type="CDD" id="cd06267">
    <property type="entry name" value="PBP1_LacI_sugar_binding-like"/>
    <property type="match status" value="1"/>
</dbReference>
<dbReference type="PROSITE" id="PS00356">
    <property type="entry name" value="HTH_LACI_1"/>
    <property type="match status" value="1"/>
</dbReference>
<evidence type="ECO:0000313" key="5">
    <source>
        <dbReference type="EMBL" id="MCU7694997.1"/>
    </source>
</evidence>
<keyword evidence="2" id="KW-0238">DNA-binding</keyword>
<keyword evidence="1" id="KW-0805">Transcription regulation</keyword>
<dbReference type="EMBL" id="JAOTPL010000016">
    <property type="protein sequence ID" value="MCU7694997.1"/>
    <property type="molecule type" value="Genomic_DNA"/>
</dbReference>
<dbReference type="CDD" id="cd01392">
    <property type="entry name" value="HTH_LacI"/>
    <property type="match status" value="1"/>
</dbReference>
<evidence type="ECO:0000256" key="3">
    <source>
        <dbReference type="ARBA" id="ARBA00023163"/>
    </source>
</evidence>
<proteinExistence type="predicted"/>
<dbReference type="GO" id="GO:0000976">
    <property type="term" value="F:transcription cis-regulatory region binding"/>
    <property type="evidence" value="ECO:0007669"/>
    <property type="project" value="TreeGrafter"/>
</dbReference>
<protein>
    <submittedName>
        <fullName evidence="5">LacI family transcriptional regulator</fullName>
    </submittedName>
</protein>
<name>A0AAE3ISI4_9BACT</name>
<evidence type="ECO:0000259" key="4">
    <source>
        <dbReference type="PROSITE" id="PS50932"/>
    </source>
</evidence>
<dbReference type="SUPFAM" id="SSF53822">
    <property type="entry name" value="Periplasmic binding protein-like I"/>
    <property type="match status" value="1"/>
</dbReference>
<evidence type="ECO:0000256" key="2">
    <source>
        <dbReference type="ARBA" id="ARBA00023125"/>
    </source>
</evidence>
<dbReference type="AlphaFoldDB" id="A0AAE3ISI4"/>
<gene>
    <name evidence="5" type="ORF">OD355_10755</name>
</gene>